<dbReference type="RefSeq" id="WP_014810386.1">
    <property type="nucleotide sequence ID" value="NC_018025.1"/>
</dbReference>
<dbReference type="KEGG" id="dti:Desti_2564"/>
<organism evidence="2 3">
    <name type="scientific">Desulfomonile tiedjei (strain ATCC 49306 / DSM 6799 / DCB-1)</name>
    <dbReference type="NCBI Taxonomy" id="706587"/>
    <lineage>
        <taxon>Bacteria</taxon>
        <taxon>Pseudomonadati</taxon>
        <taxon>Thermodesulfobacteriota</taxon>
        <taxon>Desulfomonilia</taxon>
        <taxon>Desulfomonilales</taxon>
        <taxon>Desulfomonilaceae</taxon>
        <taxon>Desulfomonile</taxon>
    </lineage>
</organism>
<dbReference type="Proteomes" id="UP000006055">
    <property type="component" value="Chromosome"/>
</dbReference>
<keyword evidence="1" id="KW-1133">Transmembrane helix</keyword>
<feature type="transmembrane region" description="Helical" evidence="1">
    <location>
        <begin position="12"/>
        <end position="35"/>
    </location>
</feature>
<accession>I4C6Q3</accession>
<dbReference type="AlphaFoldDB" id="I4C6Q3"/>
<keyword evidence="1" id="KW-0812">Transmembrane</keyword>
<proteinExistence type="predicted"/>
<reference evidence="3" key="1">
    <citation type="submission" date="2012-06" db="EMBL/GenBank/DDBJ databases">
        <title>Complete sequence of chromosome of Desulfomonile tiedjei DSM 6799.</title>
        <authorList>
            <person name="Lucas S."/>
            <person name="Copeland A."/>
            <person name="Lapidus A."/>
            <person name="Glavina del Rio T."/>
            <person name="Dalin E."/>
            <person name="Tice H."/>
            <person name="Bruce D."/>
            <person name="Goodwin L."/>
            <person name="Pitluck S."/>
            <person name="Peters L."/>
            <person name="Ovchinnikova G."/>
            <person name="Zeytun A."/>
            <person name="Lu M."/>
            <person name="Kyrpides N."/>
            <person name="Mavromatis K."/>
            <person name="Ivanova N."/>
            <person name="Brettin T."/>
            <person name="Detter J.C."/>
            <person name="Han C."/>
            <person name="Larimer F."/>
            <person name="Land M."/>
            <person name="Hauser L."/>
            <person name="Markowitz V."/>
            <person name="Cheng J.-F."/>
            <person name="Hugenholtz P."/>
            <person name="Woyke T."/>
            <person name="Wu D."/>
            <person name="Spring S."/>
            <person name="Schroeder M."/>
            <person name="Brambilla E."/>
            <person name="Klenk H.-P."/>
            <person name="Eisen J.A."/>
        </authorList>
    </citation>
    <scope>NUCLEOTIDE SEQUENCE [LARGE SCALE GENOMIC DNA]</scope>
    <source>
        <strain evidence="3">ATCC 49306 / DSM 6799 / DCB-1</strain>
    </source>
</reference>
<evidence type="ECO:0000313" key="3">
    <source>
        <dbReference type="Proteomes" id="UP000006055"/>
    </source>
</evidence>
<gene>
    <name evidence="2" type="ordered locus">Desti_2564</name>
</gene>
<dbReference type="STRING" id="706587.Desti_2564"/>
<evidence type="ECO:0000256" key="1">
    <source>
        <dbReference type="SAM" id="Phobius"/>
    </source>
</evidence>
<dbReference type="HOGENOM" id="CLU_2896815_0_0_7"/>
<dbReference type="EMBL" id="CP003360">
    <property type="protein sequence ID" value="AFM25244.1"/>
    <property type="molecule type" value="Genomic_DNA"/>
</dbReference>
<keyword evidence="1" id="KW-0472">Membrane</keyword>
<keyword evidence="3" id="KW-1185">Reference proteome</keyword>
<evidence type="ECO:0000313" key="2">
    <source>
        <dbReference type="EMBL" id="AFM25244.1"/>
    </source>
</evidence>
<sequence length="62" mass="6935">MQKSTAAKIRTLWFLTAMIPLMMIAGLVGVLSLLLTSPLMVYGGMCKKHIKSPWRKSLMSPR</sequence>
<name>I4C6Q3_DESTA</name>
<protein>
    <submittedName>
        <fullName evidence="2">Uncharacterized protein</fullName>
    </submittedName>
</protein>